<comment type="caution">
    <text evidence="10">The sequence shown here is derived from an EMBL/GenBank/DDBJ whole genome shotgun (WGS) entry which is preliminary data.</text>
</comment>
<evidence type="ECO:0000256" key="5">
    <source>
        <dbReference type="ARBA" id="ARBA00022822"/>
    </source>
</evidence>
<evidence type="ECO:0000313" key="10">
    <source>
        <dbReference type="EMBL" id="HGF33860.1"/>
    </source>
</evidence>
<dbReference type="Gene3D" id="3.20.20.70">
    <property type="entry name" value="Aldolase class I"/>
    <property type="match status" value="1"/>
</dbReference>
<dbReference type="EC" id="4.1.1.48" evidence="8"/>
<evidence type="ECO:0000256" key="3">
    <source>
        <dbReference type="ARBA" id="ARBA00022605"/>
    </source>
</evidence>
<evidence type="ECO:0000259" key="9">
    <source>
        <dbReference type="Pfam" id="PF00218"/>
    </source>
</evidence>
<dbReference type="FunFam" id="3.20.20.70:FF:000024">
    <property type="entry name" value="Indole-3-glycerol phosphate synthase"/>
    <property type="match status" value="1"/>
</dbReference>
<dbReference type="PANTHER" id="PTHR22854">
    <property type="entry name" value="TRYPTOPHAN BIOSYNTHESIS PROTEIN"/>
    <property type="match status" value="1"/>
</dbReference>
<evidence type="ECO:0000256" key="4">
    <source>
        <dbReference type="ARBA" id="ARBA00022793"/>
    </source>
</evidence>
<comment type="pathway">
    <text evidence="2 8">Amino-acid biosynthesis; L-tryptophan biosynthesis; L-tryptophan from chorismate: step 4/5.</text>
</comment>
<evidence type="ECO:0000256" key="2">
    <source>
        <dbReference type="ARBA" id="ARBA00004696"/>
    </source>
</evidence>
<dbReference type="HAMAP" id="MF_00134_B">
    <property type="entry name" value="IGPS_B"/>
    <property type="match status" value="1"/>
</dbReference>
<dbReference type="AlphaFoldDB" id="A0A7C3V7H8"/>
<dbReference type="SUPFAM" id="SSF51366">
    <property type="entry name" value="Ribulose-phoshate binding barrel"/>
    <property type="match status" value="1"/>
</dbReference>
<proteinExistence type="inferred from homology"/>
<dbReference type="InterPro" id="IPR045186">
    <property type="entry name" value="Indole-3-glycerol_P_synth"/>
</dbReference>
<dbReference type="InterPro" id="IPR013785">
    <property type="entry name" value="Aldolase_TIM"/>
</dbReference>
<feature type="domain" description="Indole-3-glycerol phosphate synthase" evidence="9">
    <location>
        <begin position="5"/>
        <end position="255"/>
    </location>
</feature>
<name>A0A7C3V7H8_9BACT</name>
<keyword evidence="5 8" id="KW-0822">Tryptophan biosynthesis</keyword>
<comment type="similarity">
    <text evidence="8">Belongs to the TrpC family.</text>
</comment>
<dbReference type="PROSITE" id="PS00614">
    <property type="entry name" value="IGPS"/>
    <property type="match status" value="1"/>
</dbReference>
<reference evidence="10" key="1">
    <citation type="journal article" date="2020" name="mSystems">
        <title>Genome- and Community-Level Interaction Insights into Carbon Utilization and Element Cycling Functions of Hydrothermarchaeota in Hydrothermal Sediment.</title>
        <authorList>
            <person name="Zhou Z."/>
            <person name="Liu Y."/>
            <person name="Xu W."/>
            <person name="Pan J."/>
            <person name="Luo Z.H."/>
            <person name="Li M."/>
        </authorList>
    </citation>
    <scope>NUCLEOTIDE SEQUENCE [LARGE SCALE GENOMIC DNA]</scope>
    <source>
        <strain evidence="10">SpSt-897</strain>
    </source>
</reference>
<dbReference type="Pfam" id="PF00218">
    <property type="entry name" value="IGPS"/>
    <property type="match status" value="1"/>
</dbReference>
<dbReference type="EMBL" id="DTMF01000146">
    <property type="protein sequence ID" value="HGF33860.1"/>
    <property type="molecule type" value="Genomic_DNA"/>
</dbReference>
<organism evidence="10">
    <name type="scientific">Desulfobacca acetoxidans</name>
    <dbReference type="NCBI Taxonomy" id="60893"/>
    <lineage>
        <taxon>Bacteria</taxon>
        <taxon>Pseudomonadati</taxon>
        <taxon>Thermodesulfobacteriota</taxon>
        <taxon>Desulfobaccia</taxon>
        <taxon>Desulfobaccales</taxon>
        <taxon>Desulfobaccaceae</taxon>
        <taxon>Desulfobacca</taxon>
    </lineage>
</organism>
<protein>
    <recommendedName>
        <fullName evidence="8">Indole-3-glycerol phosphate synthase</fullName>
        <shortName evidence="8">IGPS</shortName>
        <ecNumber evidence="8">4.1.1.48</ecNumber>
    </recommendedName>
</protein>
<evidence type="ECO:0000256" key="6">
    <source>
        <dbReference type="ARBA" id="ARBA00023141"/>
    </source>
</evidence>
<dbReference type="UniPathway" id="UPA00035">
    <property type="reaction ID" value="UER00043"/>
</dbReference>
<dbReference type="PANTHER" id="PTHR22854:SF2">
    <property type="entry name" value="INDOLE-3-GLYCEROL-PHOSPHATE SYNTHASE"/>
    <property type="match status" value="1"/>
</dbReference>
<dbReference type="NCBIfam" id="NF001377">
    <property type="entry name" value="PRK00278.2-4"/>
    <property type="match status" value="1"/>
</dbReference>
<gene>
    <name evidence="8 10" type="primary">trpC</name>
    <name evidence="10" type="ORF">ENW96_05650</name>
</gene>
<dbReference type="InterPro" id="IPR013798">
    <property type="entry name" value="Indole-3-glycerol_P_synth_dom"/>
</dbReference>
<accession>A0A7C3V7H8</accession>
<keyword evidence="7 8" id="KW-0456">Lyase</keyword>
<evidence type="ECO:0000256" key="8">
    <source>
        <dbReference type="HAMAP-Rule" id="MF_00134"/>
    </source>
</evidence>
<evidence type="ECO:0000256" key="7">
    <source>
        <dbReference type="ARBA" id="ARBA00023239"/>
    </source>
</evidence>
<dbReference type="CDD" id="cd00331">
    <property type="entry name" value="IGPS"/>
    <property type="match status" value="1"/>
</dbReference>
<dbReference type="InterPro" id="IPR011060">
    <property type="entry name" value="RibuloseP-bd_barrel"/>
</dbReference>
<sequence>MNFLEDIVARKLTESLDLFKPEVIETLKGAIATRPKPLSLKGALDAAPGTAIIAEVKRASPSKGELAPALDPVELARIYEKNGAAAVSVLTERHYFKGNPDFIRQMRPEISIPILRKDFILEPIQVYETAALGADALLLIVKLLNPGQLTALLLLARSLGLEALVEVHTTMEMKQALAAGAQLIGINHRDLNTFEMHMDRALELAPLAPPGITLVAASGLNTRADLAHLEAAGIRAFLIGETLVTAADPGAKLREFLGHDQNDP</sequence>
<keyword evidence="4 8" id="KW-0210">Decarboxylase</keyword>
<dbReference type="InterPro" id="IPR001468">
    <property type="entry name" value="Indole-3-GlycerolPSynthase_CS"/>
</dbReference>
<dbReference type="GO" id="GO:0004425">
    <property type="term" value="F:indole-3-glycerol-phosphate synthase activity"/>
    <property type="evidence" value="ECO:0007669"/>
    <property type="project" value="UniProtKB-UniRule"/>
</dbReference>
<comment type="catalytic activity">
    <reaction evidence="1 8">
        <text>1-(2-carboxyphenylamino)-1-deoxy-D-ribulose 5-phosphate + H(+) = (1S,2R)-1-C-(indol-3-yl)glycerol 3-phosphate + CO2 + H2O</text>
        <dbReference type="Rhea" id="RHEA:23476"/>
        <dbReference type="ChEBI" id="CHEBI:15377"/>
        <dbReference type="ChEBI" id="CHEBI:15378"/>
        <dbReference type="ChEBI" id="CHEBI:16526"/>
        <dbReference type="ChEBI" id="CHEBI:58613"/>
        <dbReference type="ChEBI" id="CHEBI:58866"/>
        <dbReference type="EC" id="4.1.1.48"/>
    </reaction>
</comment>
<keyword evidence="6 8" id="KW-0057">Aromatic amino acid biosynthesis</keyword>
<evidence type="ECO:0000256" key="1">
    <source>
        <dbReference type="ARBA" id="ARBA00001633"/>
    </source>
</evidence>
<dbReference type="GO" id="GO:0000162">
    <property type="term" value="P:L-tryptophan biosynthetic process"/>
    <property type="evidence" value="ECO:0007669"/>
    <property type="project" value="UniProtKB-UniRule"/>
</dbReference>
<dbReference type="GO" id="GO:0004640">
    <property type="term" value="F:phosphoribosylanthranilate isomerase activity"/>
    <property type="evidence" value="ECO:0007669"/>
    <property type="project" value="TreeGrafter"/>
</dbReference>
<keyword evidence="3 8" id="KW-0028">Amino-acid biosynthesis</keyword>